<dbReference type="GO" id="GO:0017056">
    <property type="term" value="F:structural constituent of nuclear pore"/>
    <property type="evidence" value="ECO:0007669"/>
    <property type="project" value="TreeGrafter"/>
</dbReference>
<proteinExistence type="predicted"/>
<evidence type="ECO:0000313" key="3">
    <source>
        <dbReference type="Proteomes" id="UP000554482"/>
    </source>
</evidence>
<sequence length="258" mass="29238">QGATGIYQNATLRATAHDYNKLWSDFEFQSLTVDGLKKEIFSLIEGMELYVVSNLQYFHYWCKNNALYGLLVDPSTGAIGLIRKKTISLFRCLEGIELLIYGSFDDFGDFANSGLNLPNDFLDREILFEVLRCISNIHQQLGKAGSAIFYESLVNAQLLSSEEVVPGFLKILETGYSSSVAKLHVSQFGADTAWKKELEDRRNQRKFSIEMLLSLNALLDKAASWDRVLNVIEHFIKFLVPYKRSQSFDAEAVFNLSC</sequence>
<protein>
    <submittedName>
        <fullName evidence="2">Nuclear pore complex protein</fullName>
    </submittedName>
</protein>
<name>A0A7J6XEM4_THATH</name>
<dbReference type="GO" id="GO:0005643">
    <property type="term" value="C:nuclear pore"/>
    <property type="evidence" value="ECO:0007669"/>
    <property type="project" value="TreeGrafter"/>
</dbReference>
<dbReference type="AlphaFoldDB" id="A0A7J6XEM4"/>
<feature type="domain" description="NUP160 helical" evidence="1">
    <location>
        <begin position="115"/>
        <end position="257"/>
    </location>
</feature>
<evidence type="ECO:0000259" key="1">
    <source>
        <dbReference type="Pfam" id="PF17238"/>
    </source>
</evidence>
<dbReference type="OrthoDB" id="67716at2759"/>
<dbReference type="PANTHER" id="PTHR21286:SF0">
    <property type="entry name" value="NUCLEAR PORE COMPLEX PROTEIN NUP160"/>
    <property type="match status" value="1"/>
</dbReference>
<evidence type="ECO:0000313" key="2">
    <source>
        <dbReference type="EMBL" id="KAF5207457.1"/>
    </source>
</evidence>
<dbReference type="InterPro" id="IPR035192">
    <property type="entry name" value="NUP160_hel_plant"/>
</dbReference>
<dbReference type="Pfam" id="PF17238">
    <property type="entry name" value="NUP160_helical_2"/>
    <property type="match status" value="1"/>
</dbReference>
<dbReference type="PANTHER" id="PTHR21286">
    <property type="entry name" value="NUCLEAR PORE COMPLEX PROTEIN NUP160"/>
    <property type="match status" value="1"/>
</dbReference>
<comment type="caution">
    <text evidence="2">The sequence shown here is derived from an EMBL/GenBank/DDBJ whole genome shotgun (WGS) entry which is preliminary data.</text>
</comment>
<dbReference type="EMBL" id="JABWDY010001404">
    <property type="protein sequence ID" value="KAF5207457.1"/>
    <property type="molecule type" value="Genomic_DNA"/>
</dbReference>
<keyword evidence="3" id="KW-1185">Reference proteome</keyword>
<organism evidence="2 3">
    <name type="scientific">Thalictrum thalictroides</name>
    <name type="common">Rue-anemone</name>
    <name type="synonym">Anemone thalictroides</name>
    <dbReference type="NCBI Taxonomy" id="46969"/>
    <lineage>
        <taxon>Eukaryota</taxon>
        <taxon>Viridiplantae</taxon>
        <taxon>Streptophyta</taxon>
        <taxon>Embryophyta</taxon>
        <taxon>Tracheophyta</taxon>
        <taxon>Spermatophyta</taxon>
        <taxon>Magnoliopsida</taxon>
        <taxon>Ranunculales</taxon>
        <taxon>Ranunculaceae</taxon>
        <taxon>Thalictroideae</taxon>
        <taxon>Thalictrum</taxon>
    </lineage>
</organism>
<reference evidence="2 3" key="1">
    <citation type="submission" date="2020-06" db="EMBL/GenBank/DDBJ databases">
        <title>Transcriptomic and genomic resources for Thalictrum thalictroides and T. hernandezii: Facilitating candidate gene discovery in an emerging model plant lineage.</title>
        <authorList>
            <person name="Arias T."/>
            <person name="Riano-Pachon D.M."/>
            <person name="Di Stilio V.S."/>
        </authorList>
    </citation>
    <scope>NUCLEOTIDE SEQUENCE [LARGE SCALE GENOMIC DNA]</scope>
    <source>
        <strain evidence="3">cv. WT478/WT964</strain>
        <tissue evidence="2">Leaves</tissue>
    </source>
</reference>
<feature type="non-terminal residue" evidence="2">
    <location>
        <position position="258"/>
    </location>
</feature>
<dbReference type="Proteomes" id="UP000554482">
    <property type="component" value="Unassembled WGS sequence"/>
</dbReference>
<gene>
    <name evidence="2" type="ORF">FRX31_002956</name>
</gene>
<dbReference type="InterPro" id="IPR021717">
    <property type="entry name" value="Nucleoporin_Nup160"/>
</dbReference>
<accession>A0A7J6XEM4</accession>